<dbReference type="Gene3D" id="1.20.5.3310">
    <property type="match status" value="1"/>
</dbReference>
<reference evidence="8" key="1">
    <citation type="submission" date="2020-10" db="EMBL/GenBank/DDBJ databases">
        <authorList>
            <person name="Lu T."/>
            <person name="Wang Q."/>
            <person name="Han X."/>
        </authorList>
    </citation>
    <scope>NUCLEOTIDE SEQUENCE</scope>
    <source>
        <strain evidence="8">WQ 117</strain>
    </source>
</reference>
<evidence type="ECO:0000313" key="8">
    <source>
        <dbReference type="EMBL" id="MBF0597359.1"/>
    </source>
</evidence>
<keyword evidence="6" id="KW-0811">Translocation</keyword>
<comment type="subcellular location">
    <subcellularLocation>
        <location evidence="1">Membrane</location>
        <topology evidence="1">Single-pass membrane protein</topology>
    </subcellularLocation>
</comment>
<gene>
    <name evidence="8" type="ORF">IM532_07850</name>
</gene>
<protein>
    <submittedName>
        <fullName evidence="8">Twin-arginine translocase TatA/TatE family subunit</fullName>
    </submittedName>
</protein>
<dbReference type="Proteomes" id="UP000608754">
    <property type="component" value="Unassembled WGS sequence"/>
</dbReference>
<evidence type="ECO:0000313" key="9">
    <source>
        <dbReference type="Proteomes" id="UP000608754"/>
    </source>
</evidence>
<dbReference type="GO" id="GO:0015031">
    <property type="term" value="P:protein transport"/>
    <property type="evidence" value="ECO:0007669"/>
    <property type="project" value="UniProtKB-KW"/>
</dbReference>
<dbReference type="GO" id="GO:0016020">
    <property type="term" value="C:membrane"/>
    <property type="evidence" value="ECO:0007669"/>
    <property type="project" value="UniProtKB-ARBA"/>
</dbReference>
<evidence type="ECO:0000256" key="1">
    <source>
        <dbReference type="ARBA" id="ARBA00004167"/>
    </source>
</evidence>
<keyword evidence="3" id="KW-0812">Transmembrane</keyword>
<evidence type="ECO:0000256" key="2">
    <source>
        <dbReference type="ARBA" id="ARBA00022448"/>
    </source>
</evidence>
<dbReference type="PANTHER" id="PTHR42982:SF1">
    <property type="entry name" value="SEC-INDEPENDENT PROTEIN TRANSLOCASE PROTEIN TATA"/>
    <property type="match status" value="1"/>
</dbReference>
<dbReference type="Pfam" id="PF02416">
    <property type="entry name" value="TatA_B_E"/>
    <property type="match status" value="1"/>
</dbReference>
<evidence type="ECO:0000256" key="3">
    <source>
        <dbReference type="ARBA" id="ARBA00022692"/>
    </source>
</evidence>
<keyword evidence="7" id="KW-0472">Membrane</keyword>
<dbReference type="InterPro" id="IPR003369">
    <property type="entry name" value="TatA/B/E"/>
</dbReference>
<proteinExistence type="predicted"/>
<evidence type="ECO:0000256" key="4">
    <source>
        <dbReference type="ARBA" id="ARBA00022927"/>
    </source>
</evidence>
<dbReference type="EMBL" id="JADGIK010000004">
    <property type="protein sequence ID" value="MBF0597359.1"/>
    <property type="molecule type" value="Genomic_DNA"/>
</dbReference>
<keyword evidence="5" id="KW-1133">Transmembrane helix</keyword>
<name>A0A8J7FPY8_9FLAO</name>
<keyword evidence="9" id="KW-1185">Reference proteome</keyword>
<dbReference type="PANTHER" id="PTHR42982">
    <property type="entry name" value="SEC-INDEPENDENT PROTEIN TRANSLOCASE PROTEIN TATA"/>
    <property type="match status" value="1"/>
</dbReference>
<evidence type="ECO:0000256" key="5">
    <source>
        <dbReference type="ARBA" id="ARBA00022989"/>
    </source>
</evidence>
<evidence type="ECO:0000256" key="7">
    <source>
        <dbReference type="ARBA" id="ARBA00023136"/>
    </source>
</evidence>
<keyword evidence="2" id="KW-0813">Transport</keyword>
<accession>A0A8J7FPY8</accession>
<sequence length="138" mass="15186">MIILVVAVVIFGPDKIPEIARGLGQGVRKMKEATEDIKQEILNPAADLDPTKEIRETIKGLDPTEEIKNAFVNTDPSKDIARALEDPLQDFENSIMKMDEPEKTVDPTSDIKETIQLAKTEIEIASENELGNGGSISR</sequence>
<comment type="caution">
    <text evidence="8">The sequence shown here is derived from an EMBL/GenBank/DDBJ whole genome shotgun (WGS) entry which is preliminary data.</text>
</comment>
<organism evidence="8 9">
    <name type="scientific">Faecalibacter rhinopitheci</name>
    <dbReference type="NCBI Taxonomy" id="2779678"/>
    <lineage>
        <taxon>Bacteria</taxon>
        <taxon>Pseudomonadati</taxon>
        <taxon>Bacteroidota</taxon>
        <taxon>Flavobacteriia</taxon>
        <taxon>Flavobacteriales</taxon>
        <taxon>Weeksellaceae</taxon>
        <taxon>Faecalibacter</taxon>
    </lineage>
</organism>
<keyword evidence="4" id="KW-0653">Protein transport</keyword>
<dbReference type="AlphaFoldDB" id="A0A8J7FPY8"/>
<evidence type="ECO:0000256" key="6">
    <source>
        <dbReference type="ARBA" id="ARBA00023010"/>
    </source>
</evidence>